<dbReference type="GO" id="GO:0016192">
    <property type="term" value="P:vesicle-mediated transport"/>
    <property type="evidence" value="ECO:0007669"/>
    <property type="project" value="InterPro"/>
</dbReference>
<protein>
    <submittedName>
        <fullName evidence="3">Uncharacterized protein LOC113788561 isoform X2</fullName>
    </submittedName>
</protein>
<accession>A0A6P6XLH4</accession>
<gene>
    <name evidence="3" type="primary">LOC113788561</name>
</gene>
<dbReference type="Pfam" id="PF19037">
    <property type="entry name" value="Fuz_longin_2"/>
    <property type="match status" value="1"/>
</dbReference>
<dbReference type="InterPro" id="IPR043971">
    <property type="entry name" value="FUZ/MON1/HPS1_longin_2"/>
</dbReference>
<evidence type="ECO:0000313" key="2">
    <source>
        <dbReference type="Proteomes" id="UP000515146"/>
    </source>
</evidence>
<name>A0A6P6XLH4_DERPT</name>
<evidence type="ECO:0000259" key="1">
    <source>
        <dbReference type="Pfam" id="PF19037"/>
    </source>
</evidence>
<evidence type="ECO:0000313" key="3">
    <source>
        <dbReference type="RefSeq" id="XP_027193821.1"/>
    </source>
</evidence>
<keyword evidence="2" id="KW-1185">Reference proteome</keyword>
<feature type="domain" description="FUZ/MON1/HPS1 second Longin" evidence="1">
    <location>
        <begin position="128"/>
        <end position="215"/>
    </location>
</feature>
<dbReference type="Proteomes" id="UP000515146">
    <property type="component" value="Unplaced"/>
</dbReference>
<dbReference type="AlphaFoldDB" id="A0A6P6XLH4"/>
<dbReference type="RefSeq" id="XP_027193821.1">
    <property type="nucleotide sequence ID" value="XM_027338020.1"/>
</dbReference>
<dbReference type="OrthoDB" id="6503447at2759"/>
<reference evidence="3" key="1">
    <citation type="submission" date="2025-08" db="UniProtKB">
        <authorList>
            <consortium name="RefSeq"/>
        </authorList>
    </citation>
    <scope>IDENTIFICATION</scope>
    <source>
        <strain evidence="3">Airmid</strain>
    </source>
</reference>
<sequence length="569" mass="67007">MHLICQHDHQTTIKTDHHNDHDDDTTDEQTENTLILQYQFKVNAFCAATIFMAGNGIYLVAKNQSIQQTLFSMLNEWNENSLQISFIIKSIEKLYVGYHINQLCQRLTNKLEKIFKLDANVQHKETFSFCFILYRDKLVYKYESTRVRLKPNDLCMIILLAKTSSSCDKQNDTIQTYSIESQRLVFLQSSSSFIPVPHVYRKILISEDLYVICLSEISSLLIISLPSLINSVTGYRTTVIDWRQNAKRSIDYLIKCIRSMDRYLCRNFDETFPRRQHLFNMDSLENLNRLAKQAHSHRSSQTDQLIKEQTDRIFSVLLDNLHQTYEKVFKTLYGQIDDSNQLVIDRKHQLSQTISNQIGRMNNFKSCLDFIRLKYSSNVTLLNNLQGLQVYSNLLAFILVDRIDNHFIQDHRNIIEADIHILYSQLLQDAYIRAIQQNQNLVFWRHYQFFFVYACWSDSIHFYQKSPETFNAINMVSKVYQSKPDRKYSQISSNGSIFSLEETSSSSNRKLSEQLPNKSIDEWLQNRHIKKEFFAILDCNCNLNDNSTSNDWLKYLTNIIIKIEDHIHQ</sequence>
<organism evidence="2 3">
    <name type="scientific">Dermatophagoides pteronyssinus</name>
    <name type="common">European house dust mite</name>
    <dbReference type="NCBI Taxonomy" id="6956"/>
    <lineage>
        <taxon>Eukaryota</taxon>
        <taxon>Metazoa</taxon>
        <taxon>Ecdysozoa</taxon>
        <taxon>Arthropoda</taxon>
        <taxon>Chelicerata</taxon>
        <taxon>Arachnida</taxon>
        <taxon>Acari</taxon>
        <taxon>Acariformes</taxon>
        <taxon>Sarcoptiformes</taxon>
        <taxon>Astigmata</taxon>
        <taxon>Psoroptidia</taxon>
        <taxon>Analgoidea</taxon>
        <taxon>Pyroglyphidae</taxon>
        <taxon>Dermatophagoidinae</taxon>
        <taxon>Dermatophagoides</taxon>
    </lineage>
</organism>
<proteinExistence type="predicted"/>